<proteinExistence type="predicted"/>
<gene>
    <name evidence="2" type="ORF">FF124_00040</name>
</gene>
<reference evidence="2 3" key="1">
    <citation type="submission" date="2019-06" db="EMBL/GenBank/DDBJ databases">
        <title>Martelella lutilitoris sp. nov., isolated from a tidal mudflat.</title>
        <authorList>
            <person name="Kim Y.-J."/>
        </authorList>
    </citation>
    <scope>NUCLEOTIDE SEQUENCE [LARGE SCALE GENOMIC DNA]</scope>
    <source>
        <strain evidence="2 3">GH2-6</strain>
    </source>
</reference>
<evidence type="ECO:0000313" key="2">
    <source>
        <dbReference type="EMBL" id="TNB49398.1"/>
    </source>
</evidence>
<dbReference type="AlphaFoldDB" id="A0A5C4JVA4"/>
<dbReference type="RefSeq" id="WP_138746443.1">
    <property type="nucleotide sequence ID" value="NZ_VCLB01000001.1"/>
</dbReference>
<feature type="domain" description="RNHCP" evidence="1">
    <location>
        <begin position="33"/>
        <end position="130"/>
    </location>
</feature>
<protein>
    <submittedName>
        <fullName evidence="2">RNHCP domain-containing protein</fullName>
    </submittedName>
</protein>
<organism evidence="2 3">
    <name type="scientific">Martelella lutilitoris</name>
    <dbReference type="NCBI Taxonomy" id="2583532"/>
    <lineage>
        <taxon>Bacteria</taxon>
        <taxon>Pseudomonadati</taxon>
        <taxon>Pseudomonadota</taxon>
        <taxon>Alphaproteobacteria</taxon>
        <taxon>Hyphomicrobiales</taxon>
        <taxon>Aurantimonadaceae</taxon>
        <taxon>Martelella</taxon>
    </lineage>
</organism>
<dbReference type="Pfam" id="PF12647">
    <property type="entry name" value="RNHCP"/>
    <property type="match status" value="1"/>
</dbReference>
<accession>A0A5C4JVA4</accession>
<name>A0A5C4JVA4_9HYPH</name>
<dbReference type="Proteomes" id="UP000307874">
    <property type="component" value="Unassembled WGS sequence"/>
</dbReference>
<dbReference type="InterPro" id="IPR024439">
    <property type="entry name" value="RNHCP"/>
</dbReference>
<evidence type="ECO:0000259" key="1">
    <source>
        <dbReference type="Pfam" id="PF12647"/>
    </source>
</evidence>
<comment type="caution">
    <text evidence="2">The sequence shown here is derived from an EMBL/GenBank/DDBJ whole genome shotgun (WGS) entry which is preliminary data.</text>
</comment>
<dbReference type="EMBL" id="VCLB01000001">
    <property type="protein sequence ID" value="TNB49398.1"/>
    <property type="molecule type" value="Genomic_DNA"/>
</dbReference>
<dbReference type="OrthoDB" id="9809485at2"/>
<evidence type="ECO:0000313" key="3">
    <source>
        <dbReference type="Proteomes" id="UP000307874"/>
    </source>
</evidence>
<keyword evidence="3" id="KW-1185">Reference proteome</keyword>
<sequence length="175" mass="19841">MRYHDDYDGRKSFRTAHKRDKHKNNRWHAADGEFRCSNCRQMVFPTPEMGTAHRNHCPHCLHSLHVDTRPGNRASDCHARMAPVGLTWKRNGVDKYGRERISDLMLVHACLGCGTININRIAADDDCEKILAVFETSLAMEEGKRQRIECAGVALLEADDVGLLHRSLFGAVMTK</sequence>